<keyword evidence="1 4" id="KW-0378">Hydrolase</keyword>
<dbReference type="SUPFAM" id="SSF53187">
    <property type="entry name" value="Zn-dependent exopeptidases"/>
    <property type="match status" value="1"/>
</dbReference>
<dbReference type="InterPro" id="IPR003646">
    <property type="entry name" value="SH3-like_bac-type"/>
</dbReference>
<dbReference type="Gene3D" id="2.30.30.40">
    <property type="entry name" value="SH3 Domains"/>
    <property type="match status" value="4"/>
</dbReference>
<accession>A0ABW3U451</accession>
<evidence type="ECO:0000256" key="1">
    <source>
        <dbReference type="ARBA" id="ARBA00022801"/>
    </source>
</evidence>
<dbReference type="Proteomes" id="UP001597231">
    <property type="component" value="Unassembled WGS sequence"/>
</dbReference>
<protein>
    <submittedName>
        <fullName evidence="4">N-acetylmuramoyl-L-alanine amidase</fullName>
        <ecNumber evidence="4">3.5.1.28</ecNumber>
    </submittedName>
</protein>
<dbReference type="GO" id="GO:0008745">
    <property type="term" value="F:N-acetylmuramoyl-L-alanine amidase activity"/>
    <property type="evidence" value="ECO:0007669"/>
    <property type="project" value="UniProtKB-EC"/>
</dbReference>
<dbReference type="PROSITE" id="PS51781">
    <property type="entry name" value="SH3B"/>
    <property type="match status" value="4"/>
</dbReference>
<evidence type="ECO:0000313" key="4">
    <source>
        <dbReference type="EMBL" id="MFD1207009.1"/>
    </source>
</evidence>
<dbReference type="RefSeq" id="WP_381482718.1">
    <property type="nucleotide sequence ID" value="NZ_JBHTLT010000133.1"/>
</dbReference>
<reference evidence="5" key="1">
    <citation type="journal article" date="2019" name="Int. J. Syst. Evol. Microbiol.">
        <title>The Global Catalogue of Microorganisms (GCM) 10K type strain sequencing project: providing services to taxonomists for standard genome sequencing and annotation.</title>
        <authorList>
            <consortium name="The Broad Institute Genomics Platform"/>
            <consortium name="The Broad Institute Genome Sequencing Center for Infectious Disease"/>
            <person name="Wu L."/>
            <person name="Ma J."/>
        </authorList>
    </citation>
    <scope>NUCLEOTIDE SEQUENCE [LARGE SCALE GENOMIC DNA]</scope>
    <source>
        <strain evidence="5">CCUG 53915</strain>
    </source>
</reference>
<dbReference type="InterPro" id="IPR017293">
    <property type="entry name" value="N-acetylmuramoyl-L-ala_amidase"/>
</dbReference>
<feature type="domain" description="SH3b" evidence="3">
    <location>
        <begin position="25"/>
        <end position="86"/>
    </location>
</feature>
<evidence type="ECO:0000313" key="5">
    <source>
        <dbReference type="Proteomes" id="UP001597231"/>
    </source>
</evidence>
<feature type="domain" description="SH3b" evidence="3">
    <location>
        <begin position="93"/>
        <end position="155"/>
    </location>
</feature>
<dbReference type="SMART" id="SM00646">
    <property type="entry name" value="Ami_3"/>
    <property type="match status" value="1"/>
</dbReference>
<dbReference type="CDD" id="cd02696">
    <property type="entry name" value="MurNAc-LAA"/>
    <property type="match status" value="1"/>
</dbReference>
<dbReference type="EMBL" id="JBHTLT010000133">
    <property type="protein sequence ID" value="MFD1207009.1"/>
    <property type="molecule type" value="Genomic_DNA"/>
</dbReference>
<dbReference type="InterPro" id="IPR050695">
    <property type="entry name" value="N-acetylmuramoyl_amidase_3"/>
</dbReference>
<evidence type="ECO:0000259" key="3">
    <source>
        <dbReference type="PROSITE" id="PS51781"/>
    </source>
</evidence>
<comment type="caution">
    <text evidence="4">The sequence shown here is derived from an EMBL/GenBank/DDBJ whole genome shotgun (WGS) entry which is preliminary data.</text>
</comment>
<gene>
    <name evidence="4" type="ORF">ACFQ38_18070</name>
</gene>
<feature type="domain" description="SH3b" evidence="3">
    <location>
        <begin position="258"/>
        <end position="320"/>
    </location>
</feature>
<organism evidence="4 5">
    <name type="scientific">Sporosarcina contaminans</name>
    <dbReference type="NCBI Taxonomy" id="633403"/>
    <lineage>
        <taxon>Bacteria</taxon>
        <taxon>Bacillati</taxon>
        <taxon>Bacillota</taxon>
        <taxon>Bacilli</taxon>
        <taxon>Bacillales</taxon>
        <taxon>Caryophanaceae</taxon>
        <taxon>Sporosarcina</taxon>
    </lineage>
</organism>
<keyword evidence="5" id="KW-1185">Reference proteome</keyword>
<dbReference type="PANTHER" id="PTHR30404:SF0">
    <property type="entry name" value="N-ACETYLMURAMOYL-L-ALANINE AMIDASE AMIC"/>
    <property type="match status" value="1"/>
</dbReference>
<feature type="domain" description="SH3b" evidence="3">
    <location>
        <begin position="182"/>
        <end position="249"/>
    </location>
</feature>
<dbReference type="PANTHER" id="PTHR30404">
    <property type="entry name" value="N-ACETYLMURAMOYL-L-ALANINE AMIDASE"/>
    <property type="match status" value="1"/>
</dbReference>
<name>A0ABW3U451_9BACL</name>
<dbReference type="InterPro" id="IPR002508">
    <property type="entry name" value="MurNAc-LAA_cat"/>
</dbReference>
<dbReference type="PIRSF" id="PIRSF037846">
    <property type="entry name" value="Autolysin_YrvJ_prd"/>
    <property type="match status" value="1"/>
</dbReference>
<dbReference type="Pfam" id="PF01520">
    <property type="entry name" value="Amidase_3"/>
    <property type="match status" value="1"/>
</dbReference>
<dbReference type="EC" id="3.5.1.28" evidence="4"/>
<proteinExistence type="predicted"/>
<keyword evidence="2" id="KW-0961">Cell wall biogenesis/degradation</keyword>
<dbReference type="SMART" id="SM00287">
    <property type="entry name" value="SH3b"/>
    <property type="match status" value="4"/>
</dbReference>
<evidence type="ECO:0000256" key="2">
    <source>
        <dbReference type="ARBA" id="ARBA00023316"/>
    </source>
</evidence>
<sequence length="520" mass="56837">MKIWTIVAVLTLAIFYNQSVIIANSGTAVVNTASLNVRSGPGLTYPVIGSMKRGESVDILSTSNDWLEIRLGASTGWIASWLVTSEESLDNQPKNIISKVNALNIRTEPSINAAIIGQLSAGEEALMTGQTDKWVAIQKNGIDGWVYADYVTELVHQQTEKEEKIESESREKSVEKIASNVEQDQLFTVSVDALNVRKKADLKAKKVGLVHKDESYSVIESDGNWVRIDLGKKKSGWVYSFHGYLTGKKDDSLRHDSKTTVTVLTNGTNIRSSATTASEIVTRVNAGERLPVVKEDGDWYEIALESGDTAFIAKWVVTTGDEELQKKEQPKNTVARAAGTLNGLTIVIDAGHGGNDRGTTGSRGTDEKDLTLLTTELLSAKLRAAGANVVMTRESDTYVSLRKRVSIGHQAQADAFISVHYDANLDSSVTGFTTYYTQTSQKSLAEAINNGLDGAINIRNRGAQPADFLVLRENKQNAVLIELGFLSNPSEERILKTDLFREQATHGIYQGLLEYFDGSQ</sequence>
<dbReference type="Gene3D" id="3.40.630.40">
    <property type="entry name" value="Zn-dependent exopeptidases"/>
    <property type="match status" value="1"/>
</dbReference>
<dbReference type="Pfam" id="PF08239">
    <property type="entry name" value="SH3_3"/>
    <property type="match status" value="4"/>
</dbReference>